<dbReference type="PANTHER" id="PTHR12943:SF27">
    <property type="entry name" value="HOMOCYSTEINE-INDUCED ENDOPLASMIC RETICULUM PROTEIN, ISOFORM A"/>
    <property type="match status" value="1"/>
</dbReference>
<feature type="compositionally biased region" description="Low complexity" evidence="1">
    <location>
        <begin position="114"/>
        <end position="130"/>
    </location>
</feature>
<keyword evidence="2" id="KW-0472">Membrane</keyword>
<feature type="compositionally biased region" description="Polar residues" evidence="1">
    <location>
        <begin position="402"/>
        <end position="420"/>
    </location>
</feature>
<feature type="compositionally biased region" description="Low complexity" evidence="1">
    <location>
        <begin position="421"/>
        <end position="430"/>
    </location>
</feature>
<organism evidence="3 4">
    <name type="scientific">Periconia digitata</name>
    <dbReference type="NCBI Taxonomy" id="1303443"/>
    <lineage>
        <taxon>Eukaryota</taxon>
        <taxon>Fungi</taxon>
        <taxon>Dikarya</taxon>
        <taxon>Ascomycota</taxon>
        <taxon>Pezizomycotina</taxon>
        <taxon>Dothideomycetes</taxon>
        <taxon>Pleosporomycetidae</taxon>
        <taxon>Pleosporales</taxon>
        <taxon>Massarineae</taxon>
        <taxon>Periconiaceae</taxon>
        <taxon>Periconia</taxon>
    </lineage>
</organism>
<reference evidence="3" key="1">
    <citation type="submission" date="2023-01" db="EMBL/GenBank/DDBJ databases">
        <authorList>
            <person name="Van Ghelder C."/>
            <person name="Rancurel C."/>
        </authorList>
    </citation>
    <scope>NUCLEOTIDE SEQUENCE</scope>
    <source>
        <strain evidence="3">CNCM I-4278</strain>
    </source>
</reference>
<dbReference type="GO" id="GO:0030968">
    <property type="term" value="P:endoplasmic reticulum unfolded protein response"/>
    <property type="evidence" value="ECO:0007669"/>
    <property type="project" value="TreeGrafter"/>
</dbReference>
<keyword evidence="4" id="KW-1185">Reference proteome</keyword>
<gene>
    <name evidence="3" type="ORF">PDIGIT_LOCUS9841</name>
</gene>
<evidence type="ECO:0000313" key="3">
    <source>
        <dbReference type="EMBL" id="CAI6336735.1"/>
    </source>
</evidence>
<keyword evidence="2" id="KW-0812">Transmembrane</keyword>
<feature type="compositionally biased region" description="Low complexity" evidence="1">
    <location>
        <begin position="206"/>
        <end position="218"/>
    </location>
</feature>
<feature type="compositionally biased region" description="Low complexity" evidence="1">
    <location>
        <begin position="630"/>
        <end position="656"/>
    </location>
</feature>
<proteinExistence type="predicted"/>
<dbReference type="OrthoDB" id="21589at2759"/>
<feature type="compositionally biased region" description="Pro residues" evidence="1">
    <location>
        <begin position="131"/>
        <end position="146"/>
    </location>
</feature>
<feature type="region of interest" description="Disordered" evidence="1">
    <location>
        <begin position="1"/>
        <end position="22"/>
    </location>
</feature>
<evidence type="ECO:0000313" key="4">
    <source>
        <dbReference type="Proteomes" id="UP001152607"/>
    </source>
</evidence>
<dbReference type="PANTHER" id="PTHR12943">
    <property type="entry name" value="HOMOCYSTEINE-RESPONSIVE ENDOPLASMIC RETICULUM-RESIDENT UNIQUITIN-LIKE DOMAIN HERPUD PROTEIN FAMILY MEMBER"/>
    <property type="match status" value="1"/>
</dbReference>
<dbReference type="InterPro" id="IPR039751">
    <property type="entry name" value="HERPUD1/2"/>
</dbReference>
<evidence type="ECO:0000256" key="1">
    <source>
        <dbReference type="SAM" id="MobiDB-lite"/>
    </source>
</evidence>
<feature type="compositionally biased region" description="Basic residues" evidence="1">
    <location>
        <begin position="177"/>
        <end position="191"/>
    </location>
</feature>
<dbReference type="AlphaFoldDB" id="A0A9W4UIS2"/>
<feature type="compositionally biased region" description="Basic and acidic residues" evidence="1">
    <location>
        <begin position="785"/>
        <end position="798"/>
    </location>
</feature>
<accession>A0A9W4UIS2</accession>
<feature type="region of interest" description="Disordered" evidence="1">
    <location>
        <begin position="630"/>
        <end position="668"/>
    </location>
</feature>
<feature type="compositionally biased region" description="Low complexity" evidence="1">
    <location>
        <begin position="1"/>
        <end position="21"/>
    </location>
</feature>
<evidence type="ECO:0000256" key="2">
    <source>
        <dbReference type="SAM" id="Phobius"/>
    </source>
</evidence>
<dbReference type="EMBL" id="CAOQHR010000006">
    <property type="protein sequence ID" value="CAI6336735.1"/>
    <property type="molecule type" value="Genomic_DNA"/>
</dbReference>
<feature type="compositionally biased region" description="Basic and acidic residues" evidence="1">
    <location>
        <begin position="718"/>
        <end position="757"/>
    </location>
</feature>
<feature type="compositionally biased region" description="Pro residues" evidence="1">
    <location>
        <begin position="160"/>
        <end position="176"/>
    </location>
</feature>
<dbReference type="CDD" id="cd17039">
    <property type="entry name" value="Ubl_ubiquitin_like"/>
    <property type="match status" value="1"/>
</dbReference>
<feature type="transmembrane region" description="Helical" evidence="2">
    <location>
        <begin position="587"/>
        <end position="608"/>
    </location>
</feature>
<dbReference type="SUPFAM" id="SSF54236">
    <property type="entry name" value="Ubiquitin-like"/>
    <property type="match status" value="1"/>
</dbReference>
<name>A0A9W4UIS2_9PLEO</name>
<feature type="region of interest" description="Disordered" evidence="1">
    <location>
        <begin position="113"/>
        <end position="257"/>
    </location>
</feature>
<dbReference type="InterPro" id="IPR029071">
    <property type="entry name" value="Ubiquitin-like_domsf"/>
</dbReference>
<feature type="region of interest" description="Disordered" evidence="1">
    <location>
        <begin position="402"/>
        <end position="430"/>
    </location>
</feature>
<dbReference type="Gene3D" id="3.10.20.90">
    <property type="entry name" value="Phosphatidylinositol 3-kinase Catalytic Subunit, Chain A, domain 1"/>
    <property type="match status" value="1"/>
</dbReference>
<comment type="caution">
    <text evidence="3">The sequence shown here is derived from an EMBL/GenBank/DDBJ whole genome shotgun (WGS) entry which is preliminary data.</text>
</comment>
<dbReference type="Proteomes" id="UP001152607">
    <property type="component" value="Unassembled WGS sequence"/>
</dbReference>
<sequence length="798" mass="85637">MADSSSGSDSDSTSSAQSSTTKVGTLNLRILSPSAEVEGGGITFTALPSATTIAELKSKIQDAVPSKPTVDRMRLIYRGRVVANPYDALLTIFGADTIAHSPDQSLHLVLRELPSSSSSSPAPAPRVSTAPPHPAGPSGLPDPPQNPLATNPFRNLAPPGQQPVPNRPNSQPPPPPHYHHHPHHHHHHHHQPPNMGLPIALPPLVQQLYNQAQQQPEQPRNENNESGDGASNSNTNPPPPASRIVRQEGIGPNGERWSVTWNNTQVTVPLQANQQPPLIPRAFRPPPPGFGLPGQPMPAPRLAVPPVMTLARLQRGQQLDRQRLENARLLLSTPVLSASVTRLDQARRYLDEVTSSLDNADRSIAELVSDPSMAQHRDLVSLQQSLAQLRRRAEESRQVLTTRLTALSPNSPLSSTAAQAPNNSTPSSSVPPELFILSSPQGPVGLVFDQRGSYVTAPIVPTTSFHSFNQQFEQNRQVLAGMGQRIAESAIANPILSGMAPSAQNQQQQPGQPAPAADVNAAGIANANANPNGNANGDGNVNNAVPPLAAAAAAAQDNDRANVIAGHLWLLFKLAMFIYFFAGGGSWYRPVMMGLIGVVVYLGQMGIFDTQFNRLRQHFEAILPLGDLAAGPNNNNNNENNNNANPTPADAQPAAQQHHHTNPPNPEDAARRLLNQQQEQHASWIRESIRAAERGFALFVASLLPGVGERMVQAQEERARAERAAEEERRAREEREASERDADKDKETNGEKSKTDGDVESSSAVVHGAAERDGEPSSSSTSFPPDDKGKGRAAEVES</sequence>
<protein>
    <recommendedName>
        <fullName evidence="5">Ubiquitin-like domain-containing protein</fullName>
    </recommendedName>
</protein>
<feature type="region of interest" description="Disordered" evidence="1">
    <location>
        <begin position="718"/>
        <end position="798"/>
    </location>
</feature>
<keyword evidence="2" id="KW-1133">Transmembrane helix</keyword>
<evidence type="ECO:0008006" key="5">
    <source>
        <dbReference type="Google" id="ProtNLM"/>
    </source>
</evidence>